<dbReference type="PANTHER" id="PTHR11070:SF17">
    <property type="entry name" value="DNA HELICASE IV"/>
    <property type="match status" value="1"/>
</dbReference>
<dbReference type="NCBIfam" id="NF041464">
    <property type="entry name" value="HelD_BACSU"/>
    <property type="match status" value="1"/>
</dbReference>
<dbReference type="AlphaFoldDB" id="A0A4R3MUY4"/>
<dbReference type="EC" id="5.6.2.4" evidence="7"/>
<dbReference type="Proteomes" id="UP000294902">
    <property type="component" value="Unassembled WGS sequence"/>
</dbReference>
<evidence type="ECO:0000256" key="7">
    <source>
        <dbReference type="ARBA" id="ARBA00034808"/>
    </source>
</evidence>
<dbReference type="RefSeq" id="WP_132249743.1">
    <property type="nucleotide sequence ID" value="NZ_SMAL01000001.1"/>
</dbReference>
<reference evidence="11 12" key="1">
    <citation type="submission" date="2019-03" db="EMBL/GenBank/DDBJ databases">
        <title>Genomic Encyclopedia of Type Strains, Phase IV (KMG-IV): sequencing the most valuable type-strain genomes for metagenomic binning, comparative biology and taxonomic classification.</title>
        <authorList>
            <person name="Goeker M."/>
        </authorList>
    </citation>
    <scope>NUCLEOTIDE SEQUENCE [LARGE SCALE GENOMIC DNA]</scope>
    <source>
        <strain evidence="11 12">DSM 24629</strain>
    </source>
</reference>
<evidence type="ECO:0000256" key="6">
    <source>
        <dbReference type="ARBA" id="ARBA00034617"/>
    </source>
</evidence>
<comment type="catalytic activity">
    <reaction evidence="6">
        <text>Couples ATP hydrolysis with the unwinding of duplex DNA by translocating in the 3'-5' direction.</text>
        <dbReference type="EC" id="5.6.2.4"/>
    </reaction>
</comment>
<dbReference type="Pfam" id="PF13538">
    <property type="entry name" value="UvrD_C_2"/>
    <property type="match status" value="1"/>
</dbReference>
<dbReference type="InterPro" id="IPR014017">
    <property type="entry name" value="DNA_helicase_UvrD-like_C"/>
</dbReference>
<feature type="domain" description="UvrD-like helicase ATP-binding" evidence="10">
    <location>
        <begin position="196"/>
        <end position="595"/>
    </location>
</feature>
<evidence type="ECO:0000313" key="12">
    <source>
        <dbReference type="Proteomes" id="UP000294902"/>
    </source>
</evidence>
<evidence type="ECO:0000256" key="4">
    <source>
        <dbReference type="ARBA" id="ARBA00022840"/>
    </source>
</evidence>
<evidence type="ECO:0000256" key="2">
    <source>
        <dbReference type="ARBA" id="ARBA00022801"/>
    </source>
</evidence>
<sequence length="757" mass="87933">MSKNKEEAYQEERERLEYTIDYLIQNINATEDYKNNFKSNIKEAYENLDPQDSSQSYINIIINSNLLETAIKNYTSYKKAVKKPYFARIDIKSEASDELEKLYIGKTSLFKEDNSPVILDWRSPLASVYYDGRLGEVTYDSPGGEEIVDLVLKRQFTIAEGELENFVDIDITANDAFLQAALEENADDRLKDIASTIQAEQNKVIRAELKNPLIVQGVAGSGKTTIALHRIAYFIYTYENIFDPDNFMIIAPNKLFINYISEVLPELGVEDVNQTTFTELMEDFIGFKFKVKNPFEDMETLIQNKTNENVDLLKWLLSFKGSLKVKDIIDDYISTIKETFVPDEDFALQENIIVKKENIKRMFLVDLEGIPLYKRVEEIKKNLKYRFGLVKKQILRETENEFDRKIQHIRNKEFESEERRLKLVELINARDEKLETLRKDSTSLVRKYITKFPKTKLMDYYKDLFTNKETLMSYVGNDLSKEQIEYLSNYVKSAISKKTFDLEDLSTIAYMRHKIFGLDKKYSIKNVVIDEAQDYSPLQIYALKQIFNTNMFTLLGDLSQGIYSYRAINTWDEVMNNIFDNKTDYMTLVQSYRTTIEIMELANDVIKKLDNQLDLAKPVIRHGKKPEIESFDNENEVIEAIYQSIEEIKDNYTSIAVICKSAEECMYLKKELSKKGLTELQVIDESQENYGAGIILVPSYLAKGLEFDAVILAAIKERFTMNALDLKLLYVALTRSLHRLFIYSIRGNIEALNQTTP</sequence>
<dbReference type="EMBL" id="SMAL01000001">
    <property type="protein sequence ID" value="TCT17116.1"/>
    <property type="molecule type" value="Genomic_DNA"/>
</dbReference>
<accession>A0A4R3MUY4</accession>
<dbReference type="PANTHER" id="PTHR11070">
    <property type="entry name" value="UVRD / RECB / PCRA DNA HELICASE FAMILY MEMBER"/>
    <property type="match status" value="1"/>
</dbReference>
<dbReference type="GO" id="GO:0005829">
    <property type="term" value="C:cytosol"/>
    <property type="evidence" value="ECO:0007669"/>
    <property type="project" value="TreeGrafter"/>
</dbReference>
<organism evidence="11 12">
    <name type="scientific">Natranaerovirga pectinivora</name>
    <dbReference type="NCBI Taxonomy" id="682400"/>
    <lineage>
        <taxon>Bacteria</taxon>
        <taxon>Bacillati</taxon>
        <taxon>Bacillota</taxon>
        <taxon>Clostridia</taxon>
        <taxon>Lachnospirales</taxon>
        <taxon>Natranaerovirgaceae</taxon>
        <taxon>Natranaerovirga</taxon>
    </lineage>
</organism>
<comment type="caution">
    <text evidence="11">The sequence shown here is derived from an EMBL/GenBank/DDBJ whole genome shotgun (WGS) entry which is preliminary data.</text>
</comment>
<keyword evidence="3 9" id="KW-0347">Helicase</keyword>
<protein>
    <recommendedName>
        <fullName evidence="7">DNA 3'-5' helicase</fullName>
        <ecNumber evidence="7">5.6.2.4</ecNumber>
    </recommendedName>
</protein>
<proteinExistence type="predicted"/>
<dbReference type="GO" id="GO:0003677">
    <property type="term" value="F:DNA binding"/>
    <property type="evidence" value="ECO:0007669"/>
    <property type="project" value="InterPro"/>
</dbReference>
<evidence type="ECO:0000256" key="1">
    <source>
        <dbReference type="ARBA" id="ARBA00022741"/>
    </source>
</evidence>
<dbReference type="PROSITE" id="PS51198">
    <property type="entry name" value="UVRD_HELICASE_ATP_BIND"/>
    <property type="match status" value="1"/>
</dbReference>
<keyword evidence="1 9" id="KW-0547">Nucleotide-binding</keyword>
<comment type="catalytic activity">
    <reaction evidence="8">
        <text>ATP + H2O = ADP + phosphate + H(+)</text>
        <dbReference type="Rhea" id="RHEA:13065"/>
        <dbReference type="ChEBI" id="CHEBI:15377"/>
        <dbReference type="ChEBI" id="CHEBI:15378"/>
        <dbReference type="ChEBI" id="CHEBI:30616"/>
        <dbReference type="ChEBI" id="CHEBI:43474"/>
        <dbReference type="ChEBI" id="CHEBI:456216"/>
        <dbReference type="EC" id="5.6.2.4"/>
    </reaction>
</comment>
<evidence type="ECO:0000256" key="3">
    <source>
        <dbReference type="ARBA" id="ARBA00022806"/>
    </source>
</evidence>
<keyword evidence="12" id="KW-1185">Reference proteome</keyword>
<keyword evidence="2 9" id="KW-0378">Hydrolase</keyword>
<dbReference type="InterPro" id="IPR027785">
    <property type="entry name" value="UvrD-like_helicase_C"/>
</dbReference>
<dbReference type="OrthoDB" id="9787585at2"/>
<evidence type="ECO:0000259" key="10">
    <source>
        <dbReference type="PROSITE" id="PS51198"/>
    </source>
</evidence>
<dbReference type="InterPro" id="IPR027417">
    <property type="entry name" value="P-loop_NTPase"/>
</dbReference>
<dbReference type="Pfam" id="PF13361">
    <property type="entry name" value="UvrD_C"/>
    <property type="match status" value="1"/>
</dbReference>
<dbReference type="SUPFAM" id="SSF52540">
    <property type="entry name" value="P-loop containing nucleoside triphosphate hydrolases"/>
    <property type="match status" value="1"/>
</dbReference>
<name>A0A4R3MUY4_9FIRM</name>
<dbReference type="InterPro" id="IPR014016">
    <property type="entry name" value="UvrD-like_ATP-bd"/>
</dbReference>
<gene>
    <name evidence="11" type="ORF">EDC18_101413</name>
</gene>
<dbReference type="GO" id="GO:0000725">
    <property type="term" value="P:recombinational repair"/>
    <property type="evidence" value="ECO:0007669"/>
    <property type="project" value="TreeGrafter"/>
</dbReference>
<evidence type="ECO:0000313" key="11">
    <source>
        <dbReference type="EMBL" id="TCT17116.1"/>
    </source>
</evidence>
<dbReference type="InterPro" id="IPR048228">
    <property type="entry name" value="HelD_bacillota"/>
</dbReference>
<dbReference type="InterPro" id="IPR000212">
    <property type="entry name" value="DNA_helicase_UvrD/REP"/>
</dbReference>
<dbReference type="Gene3D" id="3.40.50.300">
    <property type="entry name" value="P-loop containing nucleotide triphosphate hydrolases"/>
    <property type="match status" value="3"/>
</dbReference>
<dbReference type="Pfam" id="PF00580">
    <property type="entry name" value="UvrD-helicase"/>
    <property type="match status" value="1"/>
</dbReference>
<dbReference type="GO" id="GO:0043138">
    <property type="term" value="F:3'-5' DNA helicase activity"/>
    <property type="evidence" value="ECO:0007669"/>
    <property type="project" value="UniProtKB-EC"/>
</dbReference>
<dbReference type="GO" id="GO:0005524">
    <property type="term" value="F:ATP binding"/>
    <property type="evidence" value="ECO:0007669"/>
    <property type="project" value="UniProtKB-UniRule"/>
</dbReference>
<evidence type="ECO:0000256" key="8">
    <source>
        <dbReference type="ARBA" id="ARBA00048988"/>
    </source>
</evidence>
<keyword evidence="4 9" id="KW-0067">ATP-binding</keyword>
<feature type="binding site" evidence="9">
    <location>
        <begin position="217"/>
        <end position="224"/>
    </location>
    <ligand>
        <name>ATP</name>
        <dbReference type="ChEBI" id="CHEBI:30616"/>
    </ligand>
</feature>
<evidence type="ECO:0000256" key="9">
    <source>
        <dbReference type="PROSITE-ProRule" id="PRU00560"/>
    </source>
</evidence>
<keyword evidence="5" id="KW-0413">Isomerase</keyword>
<evidence type="ECO:0000256" key="5">
    <source>
        <dbReference type="ARBA" id="ARBA00023235"/>
    </source>
</evidence>
<dbReference type="GO" id="GO:0016887">
    <property type="term" value="F:ATP hydrolysis activity"/>
    <property type="evidence" value="ECO:0007669"/>
    <property type="project" value="RHEA"/>
</dbReference>